<name>A0A075GBY8_9EURY</name>
<proteinExistence type="predicted"/>
<evidence type="ECO:0000313" key="1">
    <source>
        <dbReference type="EMBL" id="AIE99496.1"/>
    </source>
</evidence>
<reference evidence="1" key="1">
    <citation type="journal article" date="2014" name="Genome Biol. Evol.">
        <title>Pangenome evidence for extensive interdomain horizontal transfer affecting lineage core and shell genes in uncultured planktonic thaumarchaeota and euryarchaeota.</title>
        <authorList>
            <person name="Deschamps P."/>
            <person name="Zivanovic Y."/>
            <person name="Moreira D."/>
            <person name="Rodriguez-Valera F."/>
            <person name="Lopez-Garcia P."/>
        </authorList>
    </citation>
    <scope>NUCLEOTIDE SEQUENCE</scope>
</reference>
<organism evidence="1">
    <name type="scientific">uncultured marine group II/III euryarchaeote KM3_110_C01</name>
    <dbReference type="NCBI Taxonomy" id="1457851"/>
    <lineage>
        <taxon>Archaea</taxon>
        <taxon>Methanobacteriati</taxon>
        <taxon>Methanobacteriota</taxon>
        <taxon>environmental samples</taxon>
    </lineage>
</organism>
<dbReference type="AlphaFoldDB" id="A0A075GBY8"/>
<sequence>MEEDGDLDWQLQELFLLFDDGRLLAHASLQENQSVDSEIVGSMLTAVSDFVGDSFSTRDGLLEHLRAGDLNVTLQRSSPLMLAGIISGTPPAGLGQELQGVVEEMRESYSYLVDEKWNGSTSLLDCVQEELKAFLCRD</sequence>
<dbReference type="EMBL" id="KF900564">
    <property type="protein sequence ID" value="AIE99496.1"/>
    <property type="molecule type" value="Genomic_DNA"/>
</dbReference>
<accession>A0A075GBY8</accession>
<protein>
    <recommendedName>
        <fullName evidence="2">FUZ/MON1/HPS1 first Longin domain-containing protein</fullName>
    </recommendedName>
</protein>
<evidence type="ECO:0008006" key="2">
    <source>
        <dbReference type="Google" id="ProtNLM"/>
    </source>
</evidence>